<keyword evidence="2 4" id="KW-0238">DNA-binding</keyword>
<evidence type="ECO:0000313" key="8">
    <source>
        <dbReference type="Proteomes" id="UP000036334"/>
    </source>
</evidence>
<comment type="caution">
    <text evidence="7">The sequence shown here is derived from an EMBL/GenBank/DDBJ whole genome shotgun (WGS) entry which is preliminary data.</text>
</comment>
<evidence type="ECO:0000256" key="5">
    <source>
        <dbReference type="SAM" id="MobiDB-lite"/>
    </source>
</evidence>
<dbReference type="Gene3D" id="1.10.357.10">
    <property type="entry name" value="Tetracycline Repressor, domain 2"/>
    <property type="match status" value="1"/>
</dbReference>
<evidence type="ECO:0000256" key="3">
    <source>
        <dbReference type="ARBA" id="ARBA00023163"/>
    </source>
</evidence>
<dbReference type="InterPro" id="IPR001647">
    <property type="entry name" value="HTH_TetR"/>
</dbReference>
<keyword evidence="1" id="KW-0805">Transcription regulation</keyword>
<dbReference type="Pfam" id="PF00440">
    <property type="entry name" value="TetR_N"/>
    <property type="match status" value="1"/>
</dbReference>
<feature type="DNA-binding region" description="H-T-H motif" evidence="4">
    <location>
        <begin position="29"/>
        <end position="48"/>
    </location>
</feature>
<dbReference type="PROSITE" id="PS50977">
    <property type="entry name" value="HTH_TETR_2"/>
    <property type="match status" value="1"/>
</dbReference>
<keyword evidence="3" id="KW-0804">Transcription</keyword>
<organism evidence="7 8">
    <name type="scientific">Mycobacterium haemophilum</name>
    <dbReference type="NCBI Taxonomy" id="29311"/>
    <lineage>
        <taxon>Bacteria</taxon>
        <taxon>Bacillati</taxon>
        <taxon>Actinomycetota</taxon>
        <taxon>Actinomycetes</taxon>
        <taxon>Mycobacteriales</taxon>
        <taxon>Mycobacteriaceae</taxon>
        <taxon>Mycobacterium</taxon>
    </lineage>
</organism>
<evidence type="ECO:0000313" key="7">
    <source>
        <dbReference type="EMBL" id="KLO38187.1"/>
    </source>
</evidence>
<keyword evidence="8" id="KW-1185">Reference proteome</keyword>
<feature type="domain" description="HTH tetR-type" evidence="6">
    <location>
        <begin position="6"/>
        <end position="66"/>
    </location>
</feature>
<name>A0A0I9T814_9MYCO</name>
<accession>A0A0I9T814</accession>
<dbReference type="PANTHER" id="PTHR30055:SF234">
    <property type="entry name" value="HTH-TYPE TRANSCRIPTIONAL REGULATOR BETI"/>
    <property type="match status" value="1"/>
</dbReference>
<dbReference type="InterPro" id="IPR050109">
    <property type="entry name" value="HTH-type_TetR-like_transc_reg"/>
</dbReference>
<evidence type="ECO:0000256" key="1">
    <source>
        <dbReference type="ARBA" id="ARBA00023015"/>
    </source>
</evidence>
<dbReference type="PATRIC" id="fig|29311.18.peg.3966"/>
<dbReference type="RefSeq" id="WP_047316915.1">
    <property type="nucleotide sequence ID" value="NZ_LDPQ01000058.1"/>
</dbReference>
<dbReference type="OrthoDB" id="4377220at2"/>
<reference evidence="7 8" key="1">
    <citation type="submission" date="2015-05" db="EMBL/GenBank/DDBJ databases">
        <title>Genome sequence of Mycobacterium haemophilum.</title>
        <authorList>
            <person name="Greninger A.L."/>
            <person name="Cunningham G."/>
            <person name="Miller S."/>
        </authorList>
    </citation>
    <scope>NUCLEOTIDE SEQUENCE [LARGE SCALE GENOMIC DNA]</scope>
    <source>
        <strain evidence="8">UC1</strain>
    </source>
</reference>
<dbReference type="PRINTS" id="PR00455">
    <property type="entry name" value="HTHTETR"/>
</dbReference>
<dbReference type="SUPFAM" id="SSF46689">
    <property type="entry name" value="Homeodomain-like"/>
    <property type="match status" value="1"/>
</dbReference>
<sequence>MPRPRVHDPDRVLDAAESLAVASGPAAVTIRAISAAIGVSNGAVYHTFASRAALMGRVWLRAGHRFLETQTALVDQALSTSGRRAGVEAVVAAADAPVVFAEQYPDSSRLLLTVRREELLKPGLPNEIEVELRDLDALLVGLMIRLAVTVWDRKDAGAVDTITTCIVDLPTAILLRRDRLGNTTAREHLHAAVRAVLEVGPPPHSDQQQKGLSMKKSSRRLSDRG</sequence>
<dbReference type="EMBL" id="LDPR01000003">
    <property type="protein sequence ID" value="KLO38187.1"/>
    <property type="molecule type" value="Genomic_DNA"/>
</dbReference>
<dbReference type="Proteomes" id="UP000036334">
    <property type="component" value="Unassembled WGS sequence"/>
</dbReference>
<feature type="region of interest" description="Disordered" evidence="5">
    <location>
        <begin position="198"/>
        <end position="225"/>
    </location>
</feature>
<dbReference type="InterPro" id="IPR009057">
    <property type="entry name" value="Homeodomain-like_sf"/>
</dbReference>
<dbReference type="GO" id="GO:0003700">
    <property type="term" value="F:DNA-binding transcription factor activity"/>
    <property type="evidence" value="ECO:0007669"/>
    <property type="project" value="TreeGrafter"/>
</dbReference>
<gene>
    <name evidence="7" type="ORF">ABH38_06375</name>
</gene>
<dbReference type="STRING" id="1202450.B586_00590"/>
<dbReference type="AlphaFoldDB" id="A0A0I9T814"/>
<evidence type="ECO:0000256" key="2">
    <source>
        <dbReference type="ARBA" id="ARBA00023125"/>
    </source>
</evidence>
<dbReference type="GO" id="GO:0000976">
    <property type="term" value="F:transcription cis-regulatory region binding"/>
    <property type="evidence" value="ECO:0007669"/>
    <property type="project" value="TreeGrafter"/>
</dbReference>
<protein>
    <submittedName>
        <fullName evidence="7">TetR family transcriptional regulator</fullName>
    </submittedName>
</protein>
<proteinExistence type="predicted"/>
<evidence type="ECO:0000259" key="6">
    <source>
        <dbReference type="PROSITE" id="PS50977"/>
    </source>
</evidence>
<dbReference type="PANTHER" id="PTHR30055">
    <property type="entry name" value="HTH-TYPE TRANSCRIPTIONAL REGULATOR RUTR"/>
    <property type="match status" value="1"/>
</dbReference>
<evidence type="ECO:0000256" key="4">
    <source>
        <dbReference type="PROSITE-ProRule" id="PRU00335"/>
    </source>
</evidence>